<keyword evidence="3" id="KW-1185">Reference proteome</keyword>
<proteinExistence type="predicted"/>
<feature type="non-terminal residue" evidence="2">
    <location>
        <position position="1021"/>
    </location>
</feature>
<feature type="compositionally biased region" description="Low complexity" evidence="1">
    <location>
        <begin position="553"/>
        <end position="563"/>
    </location>
</feature>
<gene>
    <name evidence="2" type="primary">anks1b</name>
    <name evidence="2" type="ORF">SNEC2469_LOCUS25874</name>
</gene>
<evidence type="ECO:0000313" key="2">
    <source>
        <dbReference type="EMBL" id="CAE7844414.1"/>
    </source>
</evidence>
<feature type="compositionally biased region" description="Basic and acidic residues" evidence="1">
    <location>
        <begin position="993"/>
        <end position="1006"/>
    </location>
</feature>
<feature type="compositionally biased region" description="Low complexity" evidence="1">
    <location>
        <begin position="119"/>
        <end position="129"/>
    </location>
</feature>
<feature type="region of interest" description="Disordered" evidence="1">
    <location>
        <begin position="1"/>
        <end position="596"/>
    </location>
</feature>
<feature type="non-terminal residue" evidence="2">
    <location>
        <position position="1"/>
    </location>
</feature>
<feature type="compositionally biased region" description="Basic and acidic residues" evidence="1">
    <location>
        <begin position="206"/>
        <end position="220"/>
    </location>
</feature>
<feature type="compositionally biased region" description="Basic and acidic residues" evidence="1">
    <location>
        <begin position="319"/>
        <end position="329"/>
    </location>
</feature>
<feature type="compositionally biased region" description="Basic and acidic residues" evidence="1">
    <location>
        <begin position="469"/>
        <end position="481"/>
    </location>
</feature>
<feature type="compositionally biased region" description="Basic and acidic residues" evidence="1">
    <location>
        <begin position="37"/>
        <end position="56"/>
    </location>
</feature>
<reference evidence="2" key="1">
    <citation type="submission" date="2021-02" db="EMBL/GenBank/DDBJ databases">
        <authorList>
            <person name="Dougan E. K."/>
            <person name="Rhodes N."/>
            <person name="Thang M."/>
            <person name="Chan C."/>
        </authorList>
    </citation>
    <scope>NUCLEOTIDE SEQUENCE</scope>
</reference>
<feature type="compositionally biased region" description="Basic and acidic residues" evidence="1">
    <location>
        <begin position="1"/>
        <end position="20"/>
    </location>
</feature>
<feature type="compositionally biased region" description="Pro residues" evidence="1">
    <location>
        <begin position="516"/>
        <end position="526"/>
    </location>
</feature>
<comment type="caution">
    <text evidence="2">The sequence shown here is derived from an EMBL/GenBank/DDBJ whole genome shotgun (WGS) entry which is preliminary data.</text>
</comment>
<feature type="compositionally biased region" description="Polar residues" evidence="1">
    <location>
        <begin position="344"/>
        <end position="354"/>
    </location>
</feature>
<sequence length="1021" mass="112560">PLRRREAQGRGQLRRVDGYHPRVRRPPVLPGRPSLPGHRDGDDLRESLHHDADLHGHGSTTPQRRNHPGRKSPVRQPPARSPRQRPQLPTAMGRRAAQPTGARRRSSTGAASGGGKRTGTGAQLAARGQGTRRRGAGPLEDEQDGQDQRVRNQDPAPPSYGTERSGRQPHPRHAAPRASRIPAPATGSPPRGRGAAAGGRRAAGSAEDHPRHDRGGRDEPQAAAAEGSGPNRRPGAGREASRCHLRQPASPSRASGRLQPRPRGPERRGDGRPERPRGPAPNQAGKREDLQHPRSAHEQRPRGPVPAALLRHGLQLLLHARDRLPRRPEQPSGRPAKPAGPGTAPQTQPASPQGGNPRMGSGHATTSRDPIPAGLDLRLHPVELPVQNHGQRATEHLHVLRPRREQRTQSTDQPRDPGRREADPDRAGQRAVPGRQQPTAARQRRPEQGTLRHRNHTGSPEGLGQHGRAQQEHPRDPRGAQDHAPPNPRQPDLPRHPALRDLLPVRARQRGDAAPRPRPAIRPQPQPGVRDQPRRTGPRQARPGRGVLQPEPGSTRRGAAALRRSSRRADQRPRGLRGRLPHPGAAGAPTPLRRSLLPQMPGLREFQQPLHGDAFGSNAMACGGIFGRLDAAFGSIECQKSGVLHIHFQLFLQCFHQFNPLSELQALSPQRKMDLFQKYCAYTAHVSRTIYRDPQAWERKRQETEEKWPAYRDSFLALSRPNYQRADASTDGPTWRRLFLDEDVEALQQLKQHHVHLPKKTGGPRLPLDHCRDKKDPTKCKAGFPRELQLIEKTTLMCKGLAEEMGMPVKGKRSALGRLWGPCNDPNLNGNHPALLAALRCNGDVQVPYRFPITEDLHAACDRCDKDCPAQNSLREMTQQAQVNQAAQAGYACDYSNKRNPIAVNEVQEWKKSQKDLEAELQNNPSSGYVGARVSKRLMTDAFARGVVRGSVECANLIDHAGHNDPTAAEAIKTAQVAEMSLKTGVELLQEAIDDRPLPPDREKLQSDLSRNFKAPNKKKV</sequence>
<name>A0A812ZXS5_9DINO</name>
<dbReference type="Proteomes" id="UP000601435">
    <property type="component" value="Unassembled WGS sequence"/>
</dbReference>
<feature type="compositionally biased region" description="Low complexity" evidence="1">
    <location>
        <begin position="307"/>
        <end position="318"/>
    </location>
</feature>
<feature type="compositionally biased region" description="Basic and acidic residues" evidence="1">
    <location>
        <begin position="285"/>
        <end position="301"/>
    </location>
</feature>
<evidence type="ECO:0000256" key="1">
    <source>
        <dbReference type="SAM" id="MobiDB-lite"/>
    </source>
</evidence>
<feature type="compositionally biased region" description="Basic residues" evidence="1">
    <location>
        <begin position="64"/>
        <end position="73"/>
    </location>
</feature>
<evidence type="ECO:0000313" key="3">
    <source>
        <dbReference type="Proteomes" id="UP000601435"/>
    </source>
</evidence>
<feature type="compositionally biased region" description="Low complexity" evidence="1">
    <location>
        <begin position="176"/>
        <end position="205"/>
    </location>
</feature>
<organism evidence="2 3">
    <name type="scientific">Symbiodinium necroappetens</name>
    <dbReference type="NCBI Taxonomy" id="1628268"/>
    <lineage>
        <taxon>Eukaryota</taxon>
        <taxon>Sar</taxon>
        <taxon>Alveolata</taxon>
        <taxon>Dinophyceae</taxon>
        <taxon>Suessiales</taxon>
        <taxon>Symbiodiniaceae</taxon>
        <taxon>Symbiodinium</taxon>
    </lineage>
</organism>
<protein>
    <submittedName>
        <fullName evidence="2">Anks1b protein</fullName>
    </submittedName>
</protein>
<feature type="region of interest" description="Disordered" evidence="1">
    <location>
        <begin position="992"/>
        <end position="1021"/>
    </location>
</feature>
<dbReference type="EMBL" id="CAJNJA010051643">
    <property type="protein sequence ID" value="CAE7844414.1"/>
    <property type="molecule type" value="Genomic_DNA"/>
</dbReference>
<feature type="compositionally biased region" description="Basic and acidic residues" evidence="1">
    <location>
        <begin position="392"/>
        <end position="428"/>
    </location>
</feature>
<feature type="compositionally biased region" description="Basic and acidic residues" evidence="1">
    <location>
        <begin position="263"/>
        <end position="277"/>
    </location>
</feature>
<accession>A0A812ZXS5</accession>
<dbReference type="AlphaFoldDB" id="A0A812ZXS5"/>